<sequence>MKKISIELADEQHAKMMEHLQKGQKMNIDSETFSGFSINLNCVEFGFSWLEIEMNGILNLGDVNWKIE</sequence>
<dbReference type="AlphaFoldDB" id="A0A1G7XCC8"/>
<name>A0A1G7XCC8_9FLAO</name>
<dbReference type="EMBL" id="FNDB01000002">
    <property type="protein sequence ID" value="SDG81747.1"/>
    <property type="molecule type" value="Genomic_DNA"/>
</dbReference>
<dbReference type="RefSeq" id="WP_091255193.1">
    <property type="nucleotide sequence ID" value="NZ_FNDB01000002.1"/>
</dbReference>
<keyword evidence="2" id="KW-1185">Reference proteome</keyword>
<evidence type="ECO:0000313" key="2">
    <source>
        <dbReference type="Proteomes" id="UP000199274"/>
    </source>
</evidence>
<accession>A0A1G7XCC8</accession>
<evidence type="ECO:0000313" key="1">
    <source>
        <dbReference type="EMBL" id="SDG81747.1"/>
    </source>
</evidence>
<dbReference type="STRING" id="178355.SAMN04488062_102252"/>
<dbReference type="Proteomes" id="UP000199274">
    <property type="component" value="Unassembled WGS sequence"/>
</dbReference>
<dbReference type="OrthoDB" id="1365714at2"/>
<gene>
    <name evidence="1" type="ORF">SAMN04488062_102252</name>
</gene>
<protein>
    <submittedName>
        <fullName evidence="1">Uncharacterized protein</fullName>
    </submittedName>
</protein>
<reference evidence="2" key="1">
    <citation type="submission" date="2016-10" db="EMBL/GenBank/DDBJ databases">
        <authorList>
            <person name="Varghese N."/>
            <person name="Submissions S."/>
        </authorList>
    </citation>
    <scope>NUCLEOTIDE SEQUENCE [LARGE SCALE GENOMIC DNA]</scope>
    <source>
        <strain evidence="2">CGMCC 1.2747</strain>
    </source>
</reference>
<organism evidence="1 2">
    <name type="scientific">Flavobacterium omnivorum</name>
    <dbReference type="NCBI Taxonomy" id="178355"/>
    <lineage>
        <taxon>Bacteria</taxon>
        <taxon>Pseudomonadati</taxon>
        <taxon>Bacteroidota</taxon>
        <taxon>Flavobacteriia</taxon>
        <taxon>Flavobacteriales</taxon>
        <taxon>Flavobacteriaceae</taxon>
        <taxon>Flavobacterium</taxon>
    </lineage>
</organism>
<proteinExistence type="predicted"/>